<evidence type="ECO:0000313" key="13">
    <source>
        <dbReference type="Proteomes" id="UP000030651"/>
    </source>
</evidence>
<dbReference type="GO" id="GO:0010521">
    <property type="term" value="F:telomerase inhibitor activity"/>
    <property type="evidence" value="ECO:0007669"/>
    <property type="project" value="TreeGrafter"/>
</dbReference>
<evidence type="ECO:0000259" key="11">
    <source>
        <dbReference type="Pfam" id="PF16686"/>
    </source>
</evidence>
<evidence type="ECO:0000256" key="5">
    <source>
        <dbReference type="ARBA" id="ARBA00022454"/>
    </source>
</evidence>
<dbReference type="KEGG" id="pfy:PFICI_07669"/>
<feature type="compositionally biased region" description="Basic residues" evidence="9">
    <location>
        <begin position="387"/>
        <end position="398"/>
    </location>
</feature>
<dbReference type="InterPro" id="IPR028389">
    <property type="entry name" value="POT1"/>
</dbReference>
<dbReference type="InterPro" id="IPR011564">
    <property type="entry name" value="Telomer_end-bd_POT1/Cdc13"/>
</dbReference>
<evidence type="ECO:0000256" key="4">
    <source>
        <dbReference type="ARBA" id="ARBA00015253"/>
    </source>
</evidence>
<dbReference type="OMA" id="WEPHASF"/>
<organism evidence="12 13">
    <name type="scientific">Pestalotiopsis fici (strain W106-1 / CGMCC3.15140)</name>
    <dbReference type="NCBI Taxonomy" id="1229662"/>
    <lineage>
        <taxon>Eukaryota</taxon>
        <taxon>Fungi</taxon>
        <taxon>Dikarya</taxon>
        <taxon>Ascomycota</taxon>
        <taxon>Pezizomycotina</taxon>
        <taxon>Sordariomycetes</taxon>
        <taxon>Xylariomycetidae</taxon>
        <taxon>Amphisphaeriales</taxon>
        <taxon>Sporocadaceae</taxon>
        <taxon>Pestalotiopsis</taxon>
    </lineage>
</organism>
<feature type="compositionally biased region" description="Basic and acidic residues" evidence="9">
    <location>
        <begin position="374"/>
        <end position="385"/>
    </location>
</feature>
<dbReference type="OrthoDB" id="2186770at2759"/>
<feature type="region of interest" description="Disordered" evidence="9">
    <location>
        <begin position="587"/>
        <end position="626"/>
    </location>
</feature>
<keyword evidence="5" id="KW-0158">Chromosome</keyword>
<dbReference type="STRING" id="1229662.W3X234"/>
<dbReference type="SUPFAM" id="SSF50249">
    <property type="entry name" value="Nucleic acid-binding proteins"/>
    <property type="match status" value="2"/>
</dbReference>
<feature type="region of interest" description="Disordered" evidence="9">
    <location>
        <begin position="354"/>
        <end position="403"/>
    </location>
</feature>
<evidence type="ECO:0000256" key="8">
    <source>
        <dbReference type="ARBA" id="ARBA00023242"/>
    </source>
</evidence>
<protein>
    <recommendedName>
        <fullName evidence="4">Protection of telomeres protein 1</fullName>
    </recommendedName>
</protein>
<keyword evidence="6" id="KW-0779">Telomere</keyword>
<evidence type="ECO:0000256" key="7">
    <source>
        <dbReference type="ARBA" id="ARBA00023125"/>
    </source>
</evidence>
<keyword evidence="13" id="KW-1185">Reference proteome</keyword>
<dbReference type="InterPro" id="IPR032042">
    <property type="entry name" value="POT1PC"/>
</dbReference>
<dbReference type="GO" id="GO:0032210">
    <property type="term" value="P:regulation of telomere maintenance via telomerase"/>
    <property type="evidence" value="ECO:0007669"/>
    <property type="project" value="TreeGrafter"/>
</dbReference>
<gene>
    <name evidence="12" type="ORF">PFICI_07669</name>
</gene>
<comment type="subcellular location">
    <subcellularLocation>
        <location evidence="2">Chromosome</location>
        <location evidence="2">Telomere</location>
    </subcellularLocation>
    <subcellularLocation>
        <location evidence="1">Nucleus</location>
    </subcellularLocation>
</comment>
<keyword evidence="7" id="KW-0238">DNA-binding</keyword>
<reference evidence="13" key="1">
    <citation type="journal article" date="2015" name="BMC Genomics">
        <title>Genomic and transcriptomic analysis of the endophytic fungus Pestalotiopsis fici reveals its lifestyle and high potential for synthesis of natural products.</title>
        <authorList>
            <person name="Wang X."/>
            <person name="Zhang X."/>
            <person name="Liu L."/>
            <person name="Xiang M."/>
            <person name="Wang W."/>
            <person name="Sun X."/>
            <person name="Che Y."/>
            <person name="Guo L."/>
            <person name="Liu G."/>
            <person name="Guo L."/>
            <person name="Wang C."/>
            <person name="Yin W.B."/>
            <person name="Stadler M."/>
            <person name="Zhang X."/>
            <person name="Liu X."/>
        </authorList>
    </citation>
    <scope>NUCLEOTIDE SEQUENCE [LARGE SCALE GENOMIC DNA]</scope>
    <source>
        <strain evidence="13">W106-1 / CGMCC3.15140</strain>
    </source>
</reference>
<feature type="compositionally biased region" description="Basic and acidic residues" evidence="9">
    <location>
        <begin position="612"/>
        <end position="621"/>
    </location>
</feature>
<evidence type="ECO:0000256" key="6">
    <source>
        <dbReference type="ARBA" id="ARBA00022895"/>
    </source>
</evidence>
<comment type="similarity">
    <text evidence="3">Belongs to the telombin family.</text>
</comment>
<dbReference type="FunFam" id="2.40.50.140:FF:000303">
    <property type="entry name" value="Protection of telomeres protein 1"/>
    <property type="match status" value="1"/>
</dbReference>
<evidence type="ECO:0000256" key="2">
    <source>
        <dbReference type="ARBA" id="ARBA00004574"/>
    </source>
</evidence>
<dbReference type="PANTHER" id="PTHR14513">
    <property type="entry name" value="PROTECTION OF TELOMERES 1"/>
    <property type="match status" value="1"/>
</dbReference>
<dbReference type="InterPro" id="IPR012340">
    <property type="entry name" value="NA-bd_OB-fold"/>
</dbReference>
<keyword evidence="8" id="KW-0539">Nucleus</keyword>
<evidence type="ECO:0000313" key="12">
    <source>
        <dbReference type="EMBL" id="ETS80140.1"/>
    </source>
</evidence>
<dbReference type="Proteomes" id="UP000030651">
    <property type="component" value="Unassembled WGS sequence"/>
</dbReference>
<accession>W3X234</accession>
<dbReference type="eggNOG" id="KOG4757">
    <property type="taxonomic scope" value="Eukaryota"/>
</dbReference>
<proteinExistence type="inferred from homology"/>
<sequence length="672" mass="75930">MSQYGRSTSRRYGAEKSLPDGIDSIRYILENQRGHRGRSASVIGLVKDFRAPIATRGSVDKSIEDEYESGIKFNVFRPEDEQPQVGVGDVVLVTNAKVDDWGGNTCLCTEPGKSTEIIIFPADEIPRPPTSAIHAAKPTRKLHRGKPSRAPTDAECDYVSWIYHSSNKSTLPTVSEFQQSTERSLNIRDKSSLLKNVEEGKFYDFVVQVIKEPYDQMDRTTIWITDYTEHNNFYNFAWDGSDMPGGQDGDPFGYIASRTSMESRSWPGPFGKRSMQLSCFEPHASEIRANIKAGDWVKLRNVQVKFGRNGNNMEGFLREDRNSFGGRKTVEILDVHGDEPPDELLKEAIRRKRDYEKTAKQQKKSFAAANGNKRKAEQPVDDTKLNSRQRRDARRAAKNKQLVEAETKREGLLGLNELIKSASIDEPVFPLSTIVEQVSLTTNIDGEQVQMTLPFTNARYRAHVRVVDYRPRKLHNFAVWRKATEYDMLSDGESDPDSGDDDRDTLDAFAGKKTWEWRFALQLEDAGPNAGKNGPPKRLWAVVNNPEAQYLTNMDACDLLANPEECFQLSEQLFKLWGNLQEYKEQESKAQSQSRRRLAANQAPPDSSDDENGAHQQDDASKQVAPGISNKPFACCLRQYGVEISESDPRKCNAGHGKRYQRMFGLFGTRIS</sequence>
<dbReference type="EMBL" id="KI912113">
    <property type="protein sequence ID" value="ETS80140.1"/>
    <property type="molecule type" value="Genomic_DNA"/>
</dbReference>
<dbReference type="Pfam" id="PF16686">
    <property type="entry name" value="POT1PC"/>
    <property type="match status" value="1"/>
</dbReference>
<dbReference type="GO" id="GO:0098505">
    <property type="term" value="F:G-rich strand telomeric DNA binding"/>
    <property type="evidence" value="ECO:0007669"/>
    <property type="project" value="TreeGrafter"/>
</dbReference>
<feature type="domain" description="Protection of telomeres protein 1 ssDNA-binding" evidence="11">
    <location>
        <begin position="193"/>
        <end position="358"/>
    </location>
</feature>
<dbReference type="Pfam" id="PF02765">
    <property type="entry name" value="POT1"/>
    <property type="match status" value="1"/>
</dbReference>
<dbReference type="GeneID" id="19272682"/>
<evidence type="ECO:0000256" key="1">
    <source>
        <dbReference type="ARBA" id="ARBA00004123"/>
    </source>
</evidence>
<name>W3X234_PESFW</name>
<dbReference type="RefSeq" id="XP_007834441.1">
    <property type="nucleotide sequence ID" value="XM_007836250.1"/>
</dbReference>
<dbReference type="Gene3D" id="2.40.50.140">
    <property type="entry name" value="Nucleic acid-binding proteins"/>
    <property type="match status" value="2"/>
</dbReference>
<dbReference type="HOGENOM" id="CLU_016663_0_0_1"/>
<dbReference type="PANTHER" id="PTHR14513:SF0">
    <property type="entry name" value="PROTECTION OF TELOMERES PROTEIN 1"/>
    <property type="match status" value="1"/>
</dbReference>
<dbReference type="AlphaFoldDB" id="W3X234"/>
<evidence type="ECO:0000259" key="10">
    <source>
        <dbReference type="Pfam" id="PF02765"/>
    </source>
</evidence>
<feature type="domain" description="Telomeric single stranded DNA binding POT1/Cdc13" evidence="10">
    <location>
        <begin position="35"/>
        <end position="126"/>
    </location>
</feature>
<dbReference type="InParanoid" id="W3X234"/>
<evidence type="ECO:0000256" key="9">
    <source>
        <dbReference type="SAM" id="MobiDB-lite"/>
    </source>
</evidence>
<dbReference type="GO" id="GO:0000783">
    <property type="term" value="C:nuclear telomere cap complex"/>
    <property type="evidence" value="ECO:0007669"/>
    <property type="project" value="TreeGrafter"/>
</dbReference>
<evidence type="ECO:0000256" key="3">
    <source>
        <dbReference type="ARBA" id="ARBA00008442"/>
    </source>
</evidence>
<dbReference type="GO" id="GO:0016233">
    <property type="term" value="P:telomere capping"/>
    <property type="evidence" value="ECO:0007669"/>
    <property type="project" value="TreeGrafter"/>
</dbReference>